<feature type="region of interest" description="Disordered" evidence="1">
    <location>
        <begin position="49"/>
        <end position="88"/>
    </location>
</feature>
<protein>
    <submittedName>
        <fullName evidence="2">Uncharacterized protein</fullName>
    </submittedName>
</protein>
<name>L9KLN5_TUPCH</name>
<feature type="region of interest" description="Disordered" evidence="1">
    <location>
        <begin position="102"/>
        <end position="130"/>
    </location>
</feature>
<organism evidence="2 3">
    <name type="scientific">Tupaia chinensis</name>
    <name type="common">Chinese tree shrew</name>
    <name type="synonym">Tupaia belangeri chinensis</name>
    <dbReference type="NCBI Taxonomy" id="246437"/>
    <lineage>
        <taxon>Eukaryota</taxon>
        <taxon>Metazoa</taxon>
        <taxon>Chordata</taxon>
        <taxon>Craniata</taxon>
        <taxon>Vertebrata</taxon>
        <taxon>Euteleostomi</taxon>
        <taxon>Mammalia</taxon>
        <taxon>Eutheria</taxon>
        <taxon>Euarchontoglires</taxon>
        <taxon>Scandentia</taxon>
        <taxon>Tupaiidae</taxon>
        <taxon>Tupaia</taxon>
    </lineage>
</organism>
<reference evidence="3" key="1">
    <citation type="submission" date="2012-07" db="EMBL/GenBank/DDBJ databases">
        <title>Genome of the Chinese tree shrew, a rising model animal genetically related to primates.</title>
        <authorList>
            <person name="Zhang G."/>
            <person name="Fan Y."/>
            <person name="Yao Y."/>
            <person name="Huang Z."/>
        </authorList>
    </citation>
    <scope>NUCLEOTIDE SEQUENCE [LARGE SCALE GENOMIC DNA]</scope>
</reference>
<evidence type="ECO:0000313" key="2">
    <source>
        <dbReference type="EMBL" id="ELW63676.1"/>
    </source>
</evidence>
<dbReference type="EMBL" id="KB320768">
    <property type="protein sequence ID" value="ELW63676.1"/>
    <property type="molecule type" value="Genomic_DNA"/>
</dbReference>
<dbReference type="InParanoid" id="L9KLN5"/>
<sequence>MGTQRGSWSCAAASAIAIVHTEPLTAESLFFGRATAFNEHQAEWPRTCWNSQSAGAGSGSGRTLTSTAQRNTETGRGLRTHAGRPKAEFKRTNQYMLIRVTINHHEDRNRHTEGQLETPTNTHSSDDGAQAKSPVLLKQLRKSSVFEPVTDILESINQNIHKETLETDCLGHLQPHKTQGLLNESATGFLTHINTVTGAF</sequence>
<dbReference type="AlphaFoldDB" id="L9KLN5"/>
<proteinExistence type="predicted"/>
<gene>
    <name evidence="2" type="ORF">TREES_T100009107</name>
</gene>
<evidence type="ECO:0000256" key="1">
    <source>
        <dbReference type="SAM" id="MobiDB-lite"/>
    </source>
</evidence>
<keyword evidence="3" id="KW-1185">Reference proteome</keyword>
<accession>L9KLN5</accession>
<evidence type="ECO:0000313" key="3">
    <source>
        <dbReference type="Proteomes" id="UP000011518"/>
    </source>
</evidence>
<feature type="compositionally biased region" description="Basic and acidic residues" evidence="1">
    <location>
        <begin position="103"/>
        <end position="114"/>
    </location>
</feature>
<dbReference type="Proteomes" id="UP000011518">
    <property type="component" value="Unassembled WGS sequence"/>
</dbReference>
<reference evidence="3" key="2">
    <citation type="journal article" date="2013" name="Nat. Commun.">
        <title>Genome of the Chinese tree shrew.</title>
        <authorList>
            <person name="Fan Y."/>
            <person name="Huang Z.Y."/>
            <person name="Cao C.C."/>
            <person name="Chen C.S."/>
            <person name="Chen Y.X."/>
            <person name="Fan D.D."/>
            <person name="He J."/>
            <person name="Hou H.L."/>
            <person name="Hu L."/>
            <person name="Hu X.T."/>
            <person name="Jiang X.T."/>
            <person name="Lai R."/>
            <person name="Lang Y.S."/>
            <person name="Liang B."/>
            <person name="Liao S.G."/>
            <person name="Mu D."/>
            <person name="Ma Y.Y."/>
            <person name="Niu Y.Y."/>
            <person name="Sun X.Q."/>
            <person name="Xia J.Q."/>
            <person name="Xiao J."/>
            <person name="Xiong Z.Q."/>
            <person name="Xu L."/>
            <person name="Yang L."/>
            <person name="Zhang Y."/>
            <person name="Zhao W."/>
            <person name="Zhao X.D."/>
            <person name="Zheng Y.T."/>
            <person name="Zhou J.M."/>
            <person name="Zhu Y.B."/>
            <person name="Zhang G.J."/>
            <person name="Wang J."/>
            <person name="Yao Y.G."/>
        </authorList>
    </citation>
    <scope>NUCLEOTIDE SEQUENCE [LARGE SCALE GENOMIC DNA]</scope>
</reference>